<gene>
    <name evidence="2" type="ORF">TAV2_LOCUS13376</name>
</gene>
<dbReference type="InterPro" id="IPR050354">
    <property type="entry name" value="F-box/kelch-repeat_ARATH"/>
</dbReference>
<dbReference type="CDD" id="cd22152">
    <property type="entry name" value="F-box_AtAFR-like"/>
    <property type="match status" value="1"/>
</dbReference>
<evidence type="ECO:0000313" key="2">
    <source>
        <dbReference type="EMBL" id="CAH2060108.1"/>
    </source>
</evidence>
<feature type="domain" description="F-box" evidence="1">
    <location>
        <begin position="55"/>
        <end position="101"/>
    </location>
</feature>
<dbReference type="SUPFAM" id="SSF117281">
    <property type="entry name" value="Kelch motif"/>
    <property type="match status" value="1"/>
</dbReference>
<evidence type="ECO:0000313" key="3">
    <source>
        <dbReference type="Proteomes" id="UP000836841"/>
    </source>
</evidence>
<proteinExistence type="predicted"/>
<dbReference type="PANTHER" id="PTHR24414">
    <property type="entry name" value="F-BOX/KELCH-REPEAT PROTEIN SKIP4"/>
    <property type="match status" value="1"/>
</dbReference>
<dbReference type="Gene3D" id="2.120.10.80">
    <property type="entry name" value="Kelch-type beta propeller"/>
    <property type="match status" value="1"/>
</dbReference>
<dbReference type="InterPro" id="IPR036047">
    <property type="entry name" value="F-box-like_dom_sf"/>
</dbReference>
<protein>
    <recommendedName>
        <fullName evidence="1">F-box domain-containing protein</fullName>
    </recommendedName>
</protein>
<dbReference type="AlphaFoldDB" id="A0AAU9S870"/>
<dbReference type="Pfam" id="PF00646">
    <property type="entry name" value="F-box"/>
    <property type="match status" value="1"/>
</dbReference>
<accession>A0AAU9S870</accession>
<dbReference type="SMART" id="SM00256">
    <property type="entry name" value="FBOX"/>
    <property type="match status" value="1"/>
</dbReference>
<dbReference type="Pfam" id="PF25210">
    <property type="entry name" value="Kelch_FKB95"/>
    <property type="match status" value="1"/>
</dbReference>
<dbReference type="InterPro" id="IPR057499">
    <property type="entry name" value="Kelch_FKB95"/>
</dbReference>
<dbReference type="InterPro" id="IPR015915">
    <property type="entry name" value="Kelch-typ_b-propeller"/>
</dbReference>
<keyword evidence="3" id="KW-1185">Reference proteome</keyword>
<dbReference type="Proteomes" id="UP000836841">
    <property type="component" value="Chromosome 4"/>
</dbReference>
<dbReference type="SUPFAM" id="SSF81383">
    <property type="entry name" value="F-box domain"/>
    <property type="match status" value="1"/>
</dbReference>
<dbReference type="EMBL" id="OU466860">
    <property type="protein sequence ID" value="CAH2060108.1"/>
    <property type="molecule type" value="Genomic_DNA"/>
</dbReference>
<name>A0AAU9S870_THLAR</name>
<reference evidence="2 3" key="1">
    <citation type="submission" date="2022-03" db="EMBL/GenBank/DDBJ databases">
        <authorList>
            <person name="Nunn A."/>
            <person name="Chopra R."/>
            <person name="Nunn A."/>
            <person name="Contreras Garrido A."/>
        </authorList>
    </citation>
    <scope>NUCLEOTIDE SEQUENCE [LARGE SCALE GENOMIC DNA]</scope>
</reference>
<dbReference type="PANTHER" id="PTHR24414:SF184">
    <property type="entry name" value="GALACTOSE OXIDASE_KELCH REPEAT SUPERFAMILY PROTEIN"/>
    <property type="match status" value="1"/>
</dbReference>
<organism evidence="2 3">
    <name type="scientific">Thlaspi arvense</name>
    <name type="common">Field penny-cress</name>
    <dbReference type="NCBI Taxonomy" id="13288"/>
    <lineage>
        <taxon>Eukaryota</taxon>
        <taxon>Viridiplantae</taxon>
        <taxon>Streptophyta</taxon>
        <taxon>Embryophyta</taxon>
        <taxon>Tracheophyta</taxon>
        <taxon>Spermatophyta</taxon>
        <taxon>Magnoliopsida</taxon>
        <taxon>eudicotyledons</taxon>
        <taxon>Gunneridae</taxon>
        <taxon>Pentapetalae</taxon>
        <taxon>rosids</taxon>
        <taxon>malvids</taxon>
        <taxon>Brassicales</taxon>
        <taxon>Brassicaceae</taxon>
        <taxon>Thlaspideae</taxon>
        <taxon>Thlaspi</taxon>
    </lineage>
</organism>
<dbReference type="PROSITE" id="PS50181">
    <property type="entry name" value="FBOX"/>
    <property type="match status" value="1"/>
</dbReference>
<dbReference type="InterPro" id="IPR001810">
    <property type="entry name" value="F-box_dom"/>
</dbReference>
<evidence type="ECO:0000259" key="1">
    <source>
        <dbReference type="PROSITE" id="PS50181"/>
    </source>
</evidence>
<sequence>MYNSTTEKRMLQNQFETLCLGTTILVFWPRLCSSLTSRTMSVKRVLSRPDKKKQSSLITLLPEDVIVDIIARVPRCDYPTLSLVSKHFRSLVASPELYARRSLLSCTTEHRLYVALYTNKPYYRRLYILRRKANGNNRLVLIPSLPAMPHAKLIVAVGSRIYMFGGKDIRSVSASTIDCRSHTVQPLPSMPVPMRNLRADTIDGRIYVIGWDDDQRKVMVVFNTETQKWEEPVKIRPNIDMSHGFVVMAGKLYTRNYNSFVYDPKENK</sequence>